<evidence type="ECO:0000256" key="2">
    <source>
        <dbReference type="ARBA" id="ARBA00022729"/>
    </source>
</evidence>
<dbReference type="AlphaFoldDB" id="A0A1H6MIJ4"/>
<organism evidence="11 12">
    <name type="scientific">Rheinheimera pacifica</name>
    <dbReference type="NCBI Taxonomy" id="173990"/>
    <lineage>
        <taxon>Bacteria</taxon>
        <taxon>Pseudomonadati</taxon>
        <taxon>Pseudomonadota</taxon>
        <taxon>Gammaproteobacteria</taxon>
        <taxon>Chromatiales</taxon>
        <taxon>Chromatiaceae</taxon>
        <taxon>Rheinheimera</taxon>
    </lineage>
</organism>
<evidence type="ECO:0000256" key="5">
    <source>
        <dbReference type="ARBA" id="ARBA00023136"/>
    </source>
</evidence>
<comment type="subunit">
    <text evidence="8">Homodimer.</text>
</comment>
<evidence type="ECO:0000256" key="10">
    <source>
        <dbReference type="SAM" id="SignalP"/>
    </source>
</evidence>
<name>A0A1H6MIJ4_9GAMM</name>
<feature type="chain" id="PRO_5011714378" description="Lipoprotein NlpI" evidence="10">
    <location>
        <begin position="33"/>
        <end position="303"/>
    </location>
</feature>
<feature type="signal peptide" evidence="10">
    <location>
        <begin position="1"/>
        <end position="32"/>
    </location>
</feature>
<keyword evidence="3" id="KW-0677">Repeat</keyword>
<evidence type="ECO:0000256" key="7">
    <source>
        <dbReference type="ARBA" id="ARBA00023288"/>
    </source>
</evidence>
<keyword evidence="1 8" id="KW-1003">Cell membrane</keyword>
<evidence type="ECO:0000256" key="8">
    <source>
        <dbReference type="PIRNR" id="PIRNR004654"/>
    </source>
</evidence>
<dbReference type="NCBIfam" id="NF008391">
    <property type="entry name" value="PRK11189.1"/>
    <property type="match status" value="1"/>
</dbReference>
<dbReference type="InterPro" id="IPR050498">
    <property type="entry name" value="Ycf3"/>
</dbReference>
<protein>
    <recommendedName>
        <fullName evidence="8">Lipoprotein NlpI</fullName>
    </recommendedName>
</protein>
<dbReference type="STRING" id="173990.SAMN05660691_02812"/>
<dbReference type="Pfam" id="PF13432">
    <property type="entry name" value="TPR_16"/>
    <property type="match status" value="1"/>
</dbReference>
<evidence type="ECO:0000256" key="1">
    <source>
        <dbReference type="ARBA" id="ARBA00022475"/>
    </source>
</evidence>
<evidence type="ECO:0000256" key="9">
    <source>
        <dbReference type="PROSITE-ProRule" id="PRU00339"/>
    </source>
</evidence>
<gene>
    <name evidence="11" type="ORF">SAMN05660691_02812</name>
</gene>
<dbReference type="PIRSF" id="PIRSF004654">
    <property type="entry name" value="NlpI"/>
    <property type="match status" value="1"/>
</dbReference>
<feature type="repeat" description="TPR" evidence="9">
    <location>
        <begin position="105"/>
        <end position="138"/>
    </location>
</feature>
<dbReference type="Gene3D" id="1.25.40.10">
    <property type="entry name" value="Tetratricopeptide repeat domain"/>
    <property type="match status" value="1"/>
</dbReference>
<comment type="subcellular location">
    <subcellularLocation>
        <location evidence="8">Cell membrane</location>
    </subcellularLocation>
</comment>
<keyword evidence="6" id="KW-0564">Palmitate</keyword>
<dbReference type="SMART" id="SM00028">
    <property type="entry name" value="TPR"/>
    <property type="match status" value="4"/>
</dbReference>
<reference evidence="12" key="1">
    <citation type="submission" date="2016-10" db="EMBL/GenBank/DDBJ databases">
        <authorList>
            <person name="Varghese N."/>
            <person name="Submissions S."/>
        </authorList>
    </citation>
    <scope>NUCLEOTIDE SEQUENCE [LARGE SCALE GENOMIC DNA]</scope>
    <source>
        <strain evidence="12">DSM 17616</strain>
    </source>
</reference>
<evidence type="ECO:0000313" key="11">
    <source>
        <dbReference type="EMBL" id="SEI01494.1"/>
    </source>
</evidence>
<dbReference type="Proteomes" id="UP000199371">
    <property type="component" value="Unassembled WGS sequence"/>
</dbReference>
<dbReference type="GO" id="GO:0005886">
    <property type="term" value="C:plasma membrane"/>
    <property type="evidence" value="ECO:0007669"/>
    <property type="project" value="UniProtKB-SubCell"/>
</dbReference>
<evidence type="ECO:0000256" key="4">
    <source>
        <dbReference type="ARBA" id="ARBA00022803"/>
    </source>
</evidence>
<dbReference type="InterPro" id="IPR019734">
    <property type="entry name" value="TPR_rpt"/>
</dbReference>
<evidence type="ECO:0000313" key="12">
    <source>
        <dbReference type="Proteomes" id="UP000199371"/>
    </source>
</evidence>
<accession>A0A1H6MIJ4</accession>
<keyword evidence="4 9" id="KW-0802">TPR repeat</keyword>
<keyword evidence="7 11" id="KW-0449">Lipoprotein</keyword>
<dbReference type="PROSITE" id="PS50293">
    <property type="entry name" value="TPR_REGION"/>
    <property type="match status" value="1"/>
</dbReference>
<keyword evidence="12" id="KW-1185">Reference proteome</keyword>
<dbReference type="InterPro" id="IPR023605">
    <property type="entry name" value="Lipoprotein_NlpI"/>
</dbReference>
<comment type="function">
    <text evidence="8">May be involved in cell division.</text>
</comment>
<sequence length="303" mass="34527">MLKKMPDRLLRRAAPLALLVTLLGGCATTQSATTGGWLTPEPLAVSYRTELAIARLTEILYRAELSEEQSAQLYYDRGVMYDSVGLRSLARLDFLRALRLKPDMADAYNFVGIHHTVSGDFDSAYEAFDSALELAPEHEFAYLNRGIALYYAGKTELAVGDFERFLALKPTDAYRVIWLYLAQNEQSAEQAKQQLQQRAQILDQAEWSTNIVRFLAGEMTERALLDSVMQDLSGPQLLAERLCEVYFYLAKWHDSKQQPEQALEYYKKVLATNVFEFVEHRYARLEMARLRGENASPEGFDEP</sequence>
<feature type="repeat" description="TPR" evidence="9">
    <location>
        <begin position="139"/>
        <end position="172"/>
    </location>
</feature>
<proteinExistence type="predicted"/>
<dbReference type="InterPro" id="IPR011990">
    <property type="entry name" value="TPR-like_helical_dom_sf"/>
</dbReference>
<feature type="repeat" description="TPR" evidence="9">
    <location>
        <begin position="71"/>
        <end position="104"/>
    </location>
</feature>
<dbReference type="RefSeq" id="WP_218141378.1">
    <property type="nucleotide sequence ID" value="NZ_FNXF01000011.1"/>
</dbReference>
<dbReference type="PROSITE" id="PS51257">
    <property type="entry name" value="PROKAR_LIPOPROTEIN"/>
    <property type="match status" value="1"/>
</dbReference>
<evidence type="ECO:0000256" key="6">
    <source>
        <dbReference type="ARBA" id="ARBA00023139"/>
    </source>
</evidence>
<dbReference type="PROSITE" id="PS50005">
    <property type="entry name" value="TPR"/>
    <property type="match status" value="3"/>
</dbReference>
<dbReference type="PANTHER" id="PTHR44858:SF1">
    <property type="entry name" value="UDP-N-ACETYLGLUCOSAMINE--PEPTIDE N-ACETYLGLUCOSAMINYLTRANSFERASE SPINDLY-RELATED"/>
    <property type="match status" value="1"/>
</dbReference>
<dbReference type="PANTHER" id="PTHR44858">
    <property type="entry name" value="TETRATRICOPEPTIDE REPEAT PROTEIN 6"/>
    <property type="match status" value="1"/>
</dbReference>
<dbReference type="EMBL" id="FNXF01000011">
    <property type="protein sequence ID" value="SEI01494.1"/>
    <property type="molecule type" value="Genomic_DNA"/>
</dbReference>
<evidence type="ECO:0000256" key="3">
    <source>
        <dbReference type="ARBA" id="ARBA00022737"/>
    </source>
</evidence>
<keyword evidence="5 8" id="KW-0472">Membrane</keyword>
<dbReference type="Pfam" id="PF13174">
    <property type="entry name" value="TPR_6"/>
    <property type="match status" value="1"/>
</dbReference>
<dbReference type="SUPFAM" id="SSF48452">
    <property type="entry name" value="TPR-like"/>
    <property type="match status" value="1"/>
</dbReference>
<keyword evidence="2 10" id="KW-0732">Signal</keyword>